<dbReference type="EMBL" id="CM007365">
    <property type="protein sequence ID" value="OIW11799.1"/>
    <property type="molecule type" value="Genomic_DNA"/>
</dbReference>
<dbReference type="Gramene" id="OIW11799">
    <property type="protein sequence ID" value="OIW11799"/>
    <property type="gene ID" value="TanjilG_21133"/>
</dbReference>
<proteinExistence type="predicted"/>
<keyword evidence="2" id="KW-1185">Reference proteome</keyword>
<name>A0A1J7HG22_LUPAN</name>
<dbReference type="STRING" id="3871.A0A1J7HG22"/>
<accession>A0A1J7HG22</accession>
<sequence length="77" mass="8940">MLVNVDQQQPDPIGPNQNLPVLDVVHEVVVYIHRFHNLDLFEQGWYKIKVTMRWEEGEDSHPGIPARVVQYEGDICS</sequence>
<protein>
    <submittedName>
        <fullName evidence="1">Uncharacterized protein</fullName>
    </submittedName>
</protein>
<evidence type="ECO:0000313" key="1">
    <source>
        <dbReference type="EMBL" id="OIW11799.1"/>
    </source>
</evidence>
<reference evidence="1 2" key="1">
    <citation type="journal article" date="2017" name="Plant Biotechnol. J.">
        <title>A comprehensive draft genome sequence for lupin (Lupinus angustifolius), an emerging health food: insights into plant-microbe interactions and legume evolution.</title>
        <authorList>
            <person name="Hane J.K."/>
            <person name="Ming Y."/>
            <person name="Kamphuis L.G."/>
            <person name="Nelson M.N."/>
            <person name="Garg G."/>
            <person name="Atkins C.A."/>
            <person name="Bayer P.E."/>
            <person name="Bravo A."/>
            <person name="Bringans S."/>
            <person name="Cannon S."/>
            <person name="Edwards D."/>
            <person name="Foley R."/>
            <person name="Gao L.L."/>
            <person name="Harrison M.J."/>
            <person name="Huang W."/>
            <person name="Hurgobin B."/>
            <person name="Li S."/>
            <person name="Liu C.W."/>
            <person name="McGrath A."/>
            <person name="Morahan G."/>
            <person name="Murray J."/>
            <person name="Weller J."/>
            <person name="Jian J."/>
            <person name="Singh K.B."/>
        </authorList>
    </citation>
    <scope>NUCLEOTIDE SEQUENCE [LARGE SCALE GENOMIC DNA]</scope>
    <source>
        <strain evidence="2">cv. Tanjil</strain>
        <tissue evidence="1">Whole plant</tissue>
    </source>
</reference>
<gene>
    <name evidence="1" type="ORF">TanjilG_21133</name>
</gene>
<dbReference type="Proteomes" id="UP000188354">
    <property type="component" value="Chromosome LG05"/>
</dbReference>
<evidence type="ECO:0000313" key="2">
    <source>
        <dbReference type="Proteomes" id="UP000188354"/>
    </source>
</evidence>
<organism evidence="1 2">
    <name type="scientific">Lupinus angustifolius</name>
    <name type="common">Narrow-leaved blue lupine</name>
    <dbReference type="NCBI Taxonomy" id="3871"/>
    <lineage>
        <taxon>Eukaryota</taxon>
        <taxon>Viridiplantae</taxon>
        <taxon>Streptophyta</taxon>
        <taxon>Embryophyta</taxon>
        <taxon>Tracheophyta</taxon>
        <taxon>Spermatophyta</taxon>
        <taxon>Magnoliopsida</taxon>
        <taxon>eudicotyledons</taxon>
        <taxon>Gunneridae</taxon>
        <taxon>Pentapetalae</taxon>
        <taxon>rosids</taxon>
        <taxon>fabids</taxon>
        <taxon>Fabales</taxon>
        <taxon>Fabaceae</taxon>
        <taxon>Papilionoideae</taxon>
        <taxon>50 kb inversion clade</taxon>
        <taxon>genistoids sensu lato</taxon>
        <taxon>core genistoids</taxon>
        <taxon>Genisteae</taxon>
        <taxon>Lupinus</taxon>
    </lineage>
</organism>
<dbReference type="AlphaFoldDB" id="A0A1J7HG22"/>